<dbReference type="GO" id="GO:0004801">
    <property type="term" value="F:transaldolase activity"/>
    <property type="evidence" value="ECO:0007669"/>
    <property type="project" value="UniProtKB-UniRule"/>
</dbReference>
<protein>
    <recommendedName>
        <fullName evidence="5 11">Transaldolase</fullName>
        <ecNumber evidence="5 11">2.2.1.2</ecNumber>
    </recommendedName>
</protein>
<accession>A0A0C1EAY4</accession>
<keyword evidence="8 11" id="KW-0570">Pentose shunt</keyword>
<dbReference type="RefSeq" id="WP_039410285.1">
    <property type="nucleotide sequence ID" value="NZ_CP094242.1"/>
</dbReference>
<evidence type="ECO:0000313" key="15">
    <source>
        <dbReference type="Proteomes" id="UP000829504"/>
    </source>
</evidence>
<dbReference type="InterPro" id="IPR013785">
    <property type="entry name" value="Aldolase_TIM"/>
</dbReference>
<dbReference type="PANTHER" id="PTHR10683">
    <property type="entry name" value="TRANSALDOLASE"/>
    <property type="match status" value="1"/>
</dbReference>
<evidence type="ECO:0000256" key="6">
    <source>
        <dbReference type="ARBA" id="ARBA00022490"/>
    </source>
</evidence>
<dbReference type="PROSITE" id="PS00958">
    <property type="entry name" value="TRANSALDOLASE_2"/>
    <property type="match status" value="1"/>
</dbReference>
<keyword evidence="15" id="KW-1185">Reference proteome</keyword>
<feature type="active site" description="Schiff-base intermediate with substrate" evidence="11">
    <location>
        <position position="138"/>
    </location>
</feature>
<name>A0A0C1EAY4_9NEIS</name>
<dbReference type="Gene3D" id="3.20.20.70">
    <property type="entry name" value="Aldolase class I"/>
    <property type="match status" value="1"/>
</dbReference>
<evidence type="ECO:0000256" key="10">
    <source>
        <dbReference type="ARBA" id="ARBA00048810"/>
    </source>
</evidence>
<dbReference type="Proteomes" id="UP000031390">
    <property type="component" value="Unassembled WGS sequence"/>
</dbReference>
<evidence type="ECO:0000256" key="2">
    <source>
        <dbReference type="ARBA" id="ARBA00004496"/>
    </source>
</evidence>
<comment type="similarity">
    <text evidence="4 11">Belongs to the transaldolase family. Type 2 subfamily.</text>
</comment>
<organism evidence="12 14">
    <name type="scientific">Morococcus cerebrosus</name>
    <dbReference type="NCBI Taxonomy" id="1056807"/>
    <lineage>
        <taxon>Bacteria</taxon>
        <taxon>Pseudomonadati</taxon>
        <taxon>Pseudomonadota</taxon>
        <taxon>Betaproteobacteria</taxon>
        <taxon>Neisseriales</taxon>
        <taxon>Neisseriaceae</taxon>
        <taxon>Morococcus</taxon>
    </lineage>
</organism>
<evidence type="ECO:0000313" key="14">
    <source>
        <dbReference type="Proteomes" id="UP000031390"/>
    </source>
</evidence>
<reference evidence="13 15" key="2">
    <citation type="submission" date="2022-03" db="EMBL/GenBank/DDBJ databases">
        <title>Genome sequencing of Morococcus cerebrosus.</title>
        <authorList>
            <person name="Baek M.-G."/>
            <person name="Yi H."/>
        </authorList>
    </citation>
    <scope>NUCLEOTIDE SEQUENCE [LARGE SCALE GENOMIC DNA]</scope>
    <source>
        <strain evidence="13 15">CIP 81.93</strain>
    </source>
</reference>
<evidence type="ECO:0000256" key="3">
    <source>
        <dbReference type="ARBA" id="ARBA00004857"/>
    </source>
</evidence>
<dbReference type="PANTHER" id="PTHR10683:SF31">
    <property type="entry name" value="TRANSALDOLASE"/>
    <property type="match status" value="1"/>
</dbReference>
<dbReference type="EMBL" id="CP094242">
    <property type="protein sequence ID" value="UNV86515.1"/>
    <property type="molecule type" value="Genomic_DNA"/>
</dbReference>
<gene>
    <name evidence="11 13" type="primary">tal</name>
    <name evidence="12" type="ORF">MCC93_25480</name>
    <name evidence="13" type="ORF">MON37_07375</name>
</gene>
<dbReference type="PIRSF" id="PIRSF036915">
    <property type="entry name" value="Trnald_Bac_Plnt"/>
    <property type="match status" value="1"/>
</dbReference>
<keyword evidence="9 11" id="KW-0704">Schiff base</keyword>
<dbReference type="EC" id="2.2.1.2" evidence="5 11"/>
<dbReference type="NCBIfam" id="TIGR00876">
    <property type="entry name" value="tal_mycobact"/>
    <property type="match status" value="1"/>
</dbReference>
<dbReference type="GO" id="GO:0005737">
    <property type="term" value="C:cytoplasm"/>
    <property type="evidence" value="ECO:0007669"/>
    <property type="project" value="UniProtKB-SubCell"/>
</dbReference>
<dbReference type="InterPro" id="IPR001585">
    <property type="entry name" value="TAL/FSA"/>
</dbReference>
<evidence type="ECO:0000313" key="13">
    <source>
        <dbReference type="EMBL" id="UNV86515.1"/>
    </source>
</evidence>
<dbReference type="InterPro" id="IPR004732">
    <property type="entry name" value="Transaldolase_2"/>
</dbReference>
<dbReference type="EMBL" id="JUFZ01000129">
    <property type="protein sequence ID" value="KIC05993.1"/>
    <property type="molecule type" value="Genomic_DNA"/>
</dbReference>
<dbReference type="SUPFAM" id="SSF51569">
    <property type="entry name" value="Aldolase"/>
    <property type="match status" value="1"/>
</dbReference>
<evidence type="ECO:0000256" key="4">
    <source>
        <dbReference type="ARBA" id="ARBA00008426"/>
    </source>
</evidence>
<keyword evidence="7 11" id="KW-0808">Transferase</keyword>
<dbReference type="Pfam" id="PF00923">
    <property type="entry name" value="TAL_FSA"/>
    <property type="match status" value="1"/>
</dbReference>
<dbReference type="GO" id="GO:0006098">
    <property type="term" value="P:pentose-phosphate shunt"/>
    <property type="evidence" value="ECO:0007669"/>
    <property type="project" value="UniProtKB-UniRule"/>
</dbReference>
<evidence type="ECO:0000256" key="1">
    <source>
        <dbReference type="ARBA" id="ARBA00003518"/>
    </source>
</evidence>
<dbReference type="GO" id="GO:0005975">
    <property type="term" value="P:carbohydrate metabolic process"/>
    <property type="evidence" value="ECO:0007669"/>
    <property type="project" value="InterPro"/>
</dbReference>
<proteinExistence type="inferred from homology"/>
<evidence type="ECO:0000256" key="9">
    <source>
        <dbReference type="ARBA" id="ARBA00023270"/>
    </source>
</evidence>
<dbReference type="CDD" id="cd00955">
    <property type="entry name" value="Transaldolase_like"/>
    <property type="match status" value="1"/>
</dbReference>
<sequence length="351" mass="37254">MTILSDVKALGQQIWLDNLSRSLVQSGELAQMLKQGVCGVTSNPAIFQKAFAGDALYADEVAALKQQDLSPKQRYETMAIADVQAACDVCLAEHESTGGKTGFVSLEVSPELAKDAQGTVEEARRLHAAIARKNAMIKVPATDAGIEALETLIADGISVNLTLLFSRAQTLKAYAAYARGIAKRLAAGQSVAHIQAVASFFISRVDGALDATLPDHLKGKIAIALAKAAYQDWAQYFGSPEFAALEAKGANRVQLLWASTGVKNPAYPDTLYVDSLIGAHTVNTVPDATLKAFIDHGTAKSTLTEGVEEAQAQLAETAAIGIDVETLANRLQEDGLKQFEEAFDKLLAPLA</sequence>
<comment type="catalytic activity">
    <reaction evidence="10 11">
        <text>D-sedoheptulose 7-phosphate + D-glyceraldehyde 3-phosphate = D-erythrose 4-phosphate + beta-D-fructose 6-phosphate</text>
        <dbReference type="Rhea" id="RHEA:17053"/>
        <dbReference type="ChEBI" id="CHEBI:16897"/>
        <dbReference type="ChEBI" id="CHEBI:57483"/>
        <dbReference type="ChEBI" id="CHEBI:57634"/>
        <dbReference type="ChEBI" id="CHEBI:59776"/>
        <dbReference type="EC" id="2.2.1.2"/>
    </reaction>
</comment>
<dbReference type="InterPro" id="IPR018225">
    <property type="entry name" value="Transaldolase_AS"/>
</dbReference>
<comment type="pathway">
    <text evidence="3 11">Carbohydrate degradation; pentose phosphate pathway; D-glyceraldehyde 3-phosphate and beta-D-fructose 6-phosphate from D-ribose 5-phosphate and D-xylulose 5-phosphate (non-oxidative stage): step 2/3.</text>
</comment>
<evidence type="ECO:0000256" key="8">
    <source>
        <dbReference type="ARBA" id="ARBA00023126"/>
    </source>
</evidence>
<dbReference type="Proteomes" id="UP000829504">
    <property type="component" value="Chromosome"/>
</dbReference>
<comment type="function">
    <text evidence="1 11">Transaldolase is important for the balance of metabolites in the pentose-phosphate pathway.</text>
</comment>
<evidence type="ECO:0000256" key="11">
    <source>
        <dbReference type="HAMAP-Rule" id="MF_00493"/>
    </source>
</evidence>
<dbReference type="HAMAP" id="MF_00493">
    <property type="entry name" value="Transaldolase_2"/>
    <property type="match status" value="1"/>
</dbReference>
<dbReference type="AlphaFoldDB" id="A0A0C1EAY4"/>
<evidence type="ECO:0000256" key="7">
    <source>
        <dbReference type="ARBA" id="ARBA00022679"/>
    </source>
</evidence>
<dbReference type="PROSITE" id="PS01054">
    <property type="entry name" value="TRANSALDOLASE_1"/>
    <property type="match status" value="1"/>
</dbReference>
<keyword evidence="6 11" id="KW-0963">Cytoplasm</keyword>
<evidence type="ECO:0000313" key="12">
    <source>
        <dbReference type="EMBL" id="KIC05993.1"/>
    </source>
</evidence>
<comment type="subcellular location">
    <subcellularLocation>
        <location evidence="2 11">Cytoplasm</location>
    </subcellularLocation>
</comment>
<reference evidence="12 14" key="1">
    <citation type="submission" date="2014-12" db="EMBL/GenBank/DDBJ databases">
        <title>Genome sequence of Morococcus cerebrosus.</title>
        <authorList>
            <person name="Shin S.-K."/>
            <person name="Yi H."/>
        </authorList>
    </citation>
    <scope>NUCLEOTIDE SEQUENCE [LARGE SCALE GENOMIC DNA]</scope>
    <source>
        <strain evidence="12 14">CIP 81.93</strain>
    </source>
</reference>
<evidence type="ECO:0000256" key="5">
    <source>
        <dbReference type="ARBA" id="ARBA00013151"/>
    </source>
</evidence>
<dbReference type="NCBIfam" id="NF002881">
    <property type="entry name" value="PRK03343.1"/>
    <property type="match status" value="1"/>
</dbReference>
<dbReference type="PATRIC" id="fig|1056807.3.peg.2444"/>
<dbReference type="UniPathway" id="UPA00115">
    <property type="reaction ID" value="UER00414"/>
</dbReference>